<feature type="compositionally biased region" description="Low complexity" evidence="1">
    <location>
        <begin position="464"/>
        <end position="501"/>
    </location>
</feature>
<dbReference type="SUPFAM" id="SSF51905">
    <property type="entry name" value="FAD/NAD(P)-binding domain"/>
    <property type="match status" value="1"/>
</dbReference>
<sequence length="501" mass="54548">MTEIDRHESTDVLIIGSRCAGSAAAIGFARAGRSVVAIDRAKFPSDTLSTHVNFPSAVAELQAVGALGRILAHDPPKCTHGMVEADGVRCLQRFATVDGIDYGICLPRPELDHALVETAREAGAEVRERTALQEILWTGKRVSGAVVRERDGALVQIDCKLLVGADGRRSTVARLVGAERPYRGSRNERGCAFWYMDDPLVGTEWRERLIQLRSGTTHALIFPCPEGRVMCLFMGPAEDIPRYRKDPEAMWEAMLDANPAVRVRLGGATNFSKLRSTGDNVAFHRRSSGPGWALAGDAGHFKDPIIGQGIRDAVRFGRILGETCAPALGDPKALDAATRAVEARRDRECNATYHWGNRESRVFGVSPIVQEALRDLDGQDPPLLLHMFDRVQKPHHVLNPLRGAKYAARALMRRGADRPAILREVVEEARIDVGAWREELRPRFRNTRLTASERGDYVWPPRTPGTTTPEPPADRAAGIAADPTAGGAADAAAAPEPAALT</sequence>
<name>A0ABY5DUK4_9ACTN</name>
<evidence type="ECO:0000259" key="2">
    <source>
        <dbReference type="Pfam" id="PF01494"/>
    </source>
</evidence>
<dbReference type="PANTHER" id="PTHR42685:SF22">
    <property type="entry name" value="CONDITIONED MEDIUM FACTOR RECEPTOR 1"/>
    <property type="match status" value="1"/>
</dbReference>
<evidence type="ECO:0000256" key="1">
    <source>
        <dbReference type="SAM" id="MobiDB-lite"/>
    </source>
</evidence>
<dbReference type="Pfam" id="PF01494">
    <property type="entry name" value="FAD_binding_3"/>
    <property type="match status" value="1"/>
</dbReference>
<evidence type="ECO:0000313" key="4">
    <source>
        <dbReference type="Proteomes" id="UP001056035"/>
    </source>
</evidence>
<proteinExistence type="predicted"/>
<keyword evidence="3" id="KW-0560">Oxidoreductase</keyword>
<dbReference type="PANTHER" id="PTHR42685">
    <property type="entry name" value="GERANYLGERANYL DIPHOSPHATE REDUCTASE"/>
    <property type="match status" value="1"/>
</dbReference>
<dbReference type="EMBL" id="CP098502">
    <property type="protein sequence ID" value="UTI65690.1"/>
    <property type="molecule type" value="Genomic_DNA"/>
</dbReference>
<dbReference type="InterPro" id="IPR050407">
    <property type="entry name" value="Geranylgeranyl_reductase"/>
</dbReference>
<dbReference type="RefSeq" id="WP_254572369.1">
    <property type="nucleotide sequence ID" value="NZ_CP098502.1"/>
</dbReference>
<protein>
    <submittedName>
        <fullName evidence="3">FAD-dependent monooxygenase</fullName>
    </submittedName>
</protein>
<reference evidence="3 4" key="1">
    <citation type="submission" date="2022-06" db="EMBL/GenBank/DDBJ databases">
        <title>Paraconexibacter antarcticus.</title>
        <authorList>
            <person name="Kim C.S."/>
        </authorList>
    </citation>
    <scope>NUCLEOTIDE SEQUENCE [LARGE SCALE GENOMIC DNA]</scope>
    <source>
        <strain evidence="3 4">02-257</strain>
    </source>
</reference>
<organism evidence="3 4">
    <name type="scientific">Paraconexibacter antarcticus</name>
    <dbReference type="NCBI Taxonomy" id="2949664"/>
    <lineage>
        <taxon>Bacteria</taxon>
        <taxon>Bacillati</taxon>
        <taxon>Actinomycetota</taxon>
        <taxon>Thermoleophilia</taxon>
        <taxon>Solirubrobacterales</taxon>
        <taxon>Paraconexibacteraceae</taxon>
        <taxon>Paraconexibacter</taxon>
    </lineage>
</organism>
<dbReference type="GO" id="GO:0004497">
    <property type="term" value="F:monooxygenase activity"/>
    <property type="evidence" value="ECO:0007669"/>
    <property type="project" value="UniProtKB-KW"/>
</dbReference>
<keyword evidence="4" id="KW-1185">Reference proteome</keyword>
<dbReference type="InterPro" id="IPR036188">
    <property type="entry name" value="FAD/NAD-bd_sf"/>
</dbReference>
<keyword evidence="3" id="KW-0503">Monooxygenase</keyword>
<feature type="region of interest" description="Disordered" evidence="1">
    <location>
        <begin position="455"/>
        <end position="501"/>
    </location>
</feature>
<feature type="domain" description="FAD-binding" evidence="2">
    <location>
        <begin position="10"/>
        <end position="322"/>
    </location>
</feature>
<dbReference type="InterPro" id="IPR002938">
    <property type="entry name" value="FAD-bd"/>
</dbReference>
<accession>A0ABY5DUK4</accession>
<gene>
    <name evidence="3" type="ORF">NBH00_05625</name>
</gene>
<evidence type="ECO:0000313" key="3">
    <source>
        <dbReference type="EMBL" id="UTI65690.1"/>
    </source>
</evidence>
<dbReference type="Gene3D" id="3.50.50.60">
    <property type="entry name" value="FAD/NAD(P)-binding domain"/>
    <property type="match status" value="1"/>
</dbReference>
<dbReference type="PRINTS" id="PR00420">
    <property type="entry name" value="RNGMNOXGNASE"/>
</dbReference>
<dbReference type="Proteomes" id="UP001056035">
    <property type="component" value="Chromosome"/>
</dbReference>